<dbReference type="CDD" id="cd01335">
    <property type="entry name" value="Radical_SAM"/>
    <property type="match status" value="1"/>
</dbReference>
<dbReference type="SFLD" id="SFLDG01083">
    <property type="entry name" value="Uncharacterised_Radical_SAM_Su"/>
    <property type="match status" value="1"/>
</dbReference>
<evidence type="ECO:0000256" key="6">
    <source>
        <dbReference type="ARBA" id="ARBA00023014"/>
    </source>
</evidence>
<name>A0A1W1E7L2_9ZZZZ</name>
<reference evidence="8" key="1">
    <citation type="submission" date="2016-10" db="EMBL/GenBank/DDBJ databases">
        <authorList>
            <person name="de Groot N.N."/>
        </authorList>
    </citation>
    <scope>NUCLEOTIDE SEQUENCE</scope>
</reference>
<feature type="domain" description="Radical SAM core" evidence="7">
    <location>
        <begin position="26"/>
        <end position="246"/>
    </location>
</feature>
<evidence type="ECO:0000313" key="8">
    <source>
        <dbReference type="EMBL" id="SFV89945.1"/>
    </source>
</evidence>
<dbReference type="InterPro" id="IPR058240">
    <property type="entry name" value="rSAM_sf"/>
</dbReference>
<dbReference type="PROSITE" id="PS51918">
    <property type="entry name" value="RADICAL_SAM"/>
    <property type="match status" value="1"/>
</dbReference>
<proteinExistence type="predicted"/>
<dbReference type="InterPro" id="IPR007197">
    <property type="entry name" value="rSAM"/>
</dbReference>
<dbReference type="SFLD" id="SFLDS00029">
    <property type="entry name" value="Radical_SAM"/>
    <property type="match status" value="1"/>
</dbReference>
<dbReference type="EMBL" id="FPIB01000005">
    <property type="protein sequence ID" value="SFV89945.1"/>
    <property type="molecule type" value="Genomic_DNA"/>
</dbReference>
<dbReference type="SFLD" id="SFLDG01067">
    <property type="entry name" value="SPASM/twitch_domain_containing"/>
    <property type="match status" value="1"/>
</dbReference>
<evidence type="ECO:0000256" key="1">
    <source>
        <dbReference type="ARBA" id="ARBA00001966"/>
    </source>
</evidence>
<dbReference type="InterPro" id="IPR013785">
    <property type="entry name" value="Aldolase_TIM"/>
</dbReference>
<dbReference type="GO" id="GO:0051539">
    <property type="term" value="F:4 iron, 4 sulfur cluster binding"/>
    <property type="evidence" value="ECO:0007669"/>
    <property type="project" value="UniProtKB-KW"/>
</dbReference>
<keyword evidence="2" id="KW-0004">4Fe-4S</keyword>
<sequence>MPKKSTRYTLHATRFPNIIFGPISSRRFGKSLGVDLSPGKKQCNFDCLYCELDPAKTMVAQDEVLSVKQIVKAVKEGLREHGDIDVLTITANGEPTLYPHLAELMDEINKIKGKTKTLILSNAATIDDPKVQEALLKFDEVKLSLDCATQKCLKRLDRSHEGIDVEHIKAGMLAFRKRYEGVLIIEILIVATLNDRPEEIAALNDYLLKLSPDRIDLGTIDRPPAFDVKPASYETLLRLSQQFDPSLPLYIASRKKAEMTPSSYSNEEILDTLTKRPLTKEDIGVLLDEESQRRFEVLKNEKKIIPVNLNGVIFYKKA</sequence>
<keyword evidence="3" id="KW-0949">S-adenosyl-L-methionine</keyword>
<evidence type="ECO:0000259" key="7">
    <source>
        <dbReference type="PROSITE" id="PS51918"/>
    </source>
</evidence>
<accession>A0A1W1E7L2</accession>
<dbReference type="Pfam" id="PF04055">
    <property type="entry name" value="Radical_SAM"/>
    <property type="match status" value="1"/>
</dbReference>
<organism evidence="8">
    <name type="scientific">hydrothermal vent metagenome</name>
    <dbReference type="NCBI Taxonomy" id="652676"/>
    <lineage>
        <taxon>unclassified sequences</taxon>
        <taxon>metagenomes</taxon>
        <taxon>ecological metagenomes</taxon>
    </lineage>
</organism>
<dbReference type="SUPFAM" id="SSF102114">
    <property type="entry name" value="Radical SAM enzymes"/>
    <property type="match status" value="1"/>
</dbReference>
<evidence type="ECO:0000256" key="3">
    <source>
        <dbReference type="ARBA" id="ARBA00022691"/>
    </source>
</evidence>
<dbReference type="GO" id="GO:0046872">
    <property type="term" value="F:metal ion binding"/>
    <property type="evidence" value="ECO:0007669"/>
    <property type="project" value="UniProtKB-KW"/>
</dbReference>
<keyword evidence="6" id="KW-0411">Iron-sulfur</keyword>
<protein>
    <submittedName>
        <fullName evidence="8">Putative Fe-S oxidoreductase</fullName>
    </submittedName>
</protein>
<dbReference type="InterPro" id="IPR040084">
    <property type="entry name" value="GTPase_Obg"/>
</dbReference>
<gene>
    <name evidence="8" type="ORF">MNB_SV-4-93</name>
</gene>
<keyword evidence="4" id="KW-0479">Metal-binding</keyword>
<evidence type="ECO:0000256" key="5">
    <source>
        <dbReference type="ARBA" id="ARBA00023004"/>
    </source>
</evidence>
<dbReference type="PANTHER" id="PTHR43787:SF11">
    <property type="entry name" value="UPF0026 PROTEIN SLR1464"/>
    <property type="match status" value="1"/>
</dbReference>
<keyword evidence="5" id="KW-0408">Iron</keyword>
<evidence type="ECO:0000256" key="4">
    <source>
        <dbReference type="ARBA" id="ARBA00022723"/>
    </source>
</evidence>
<dbReference type="PANTHER" id="PTHR43787">
    <property type="entry name" value="FEMO COFACTOR BIOSYNTHESIS PROTEIN NIFB-RELATED"/>
    <property type="match status" value="1"/>
</dbReference>
<comment type="cofactor">
    <cofactor evidence="1">
        <name>[4Fe-4S] cluster</name>
        <dbReference type="ChEBI" id="CHEBI:49883"/>
    </cofactor>
</comment>
<dbReference type="Gene3D" id="3.20.20.70">
    <property type="entry name" value="Aldolase class I"/>
    <property type="match status" value="1"/>
</dbReference>
<dbReference type="AlphaFoldDB" id="A0A1W1E7L2"/>
<dbReference type="GO" id="GO:0003824">
    <property type="term" value="F:catalytic activity"/>
    <property type="evidence" value="ECO:0007669"/>
    <property type="project" value="InterPro"/>
</dbReference>
<evidence type="ECO:0000256" key="2">
    <source>
        <dbReference type="ARBA" id="ARBA00022485"/>
    </source>
</evidence>